<feature type="signal peptide" evidence="1">
    <location>
        <begin position="1"/>
        <end position="20"/>
    </location>
</feature>
<dbReference type="RefSeq" id="WP_131828194.1">
    <property type="nucleotide sequence ID" value="NZ_CBCSDR010000009.1"/>
</dbReference>
<feature type="chain" id="PRO_5032877625" description="Lipoprotein" evidence="1">
    <location>
        <begin position="21"/>
        <end position="180"/>
    </location>
</feature>
<dbReference type="GeneID" id="93131606"/>
<gene>
    <name evidence="2" type="ORF">I6H88_12265</name>
</gene>
<dbReference type="EMBL" id="CP067018">
    <property type="protein sequence ID" value="QQN57229.1"/>
    <property type="molecule type" value="Genomic_DNA"/>
</dbReference>
<reference evidence="2 3" key="1">
    <citation type="submission" date="2020-12" db="EMBL/GenBank/DDBJ databases">
        <title>FDA dAtabase for Regulatory Grade micrObial Sequences (FDA-ARGOS): Supporting development and validation of Infectious Disease Dx tests.</title>
        <authorList>
            <person name="Kerrigan L."/>
            <person name="Long C."/>
            <person name="Tallon L."/>
            <person name="Sadzewicz L."/>
            <person name="Zhao X."/>
            <person name="Boylan J."/>
            <person name="Ott S."/>
            <person name="Bowen H."/>
            <person name="Vavikolanu K."/>
            <person name="Mehta A."/>
            <person name="Aluvathingal J."/>
            <person name="Nadendla S."/>
            <person name="Yan Y."/>
            <person name="Sichtig H."/>
        </authorList>
    </citation>
    <scope>NUCLEOTIDE SEQUENCE [LARGE SCALE GENOMIC DNA]</scope>
    <source>
        <strain evidence="2 3">FDAARGOS_1031</strain>
    </source>
</reference>
<organism evidence="2 3">
    <name type="scientific">Elizabethkingia bruuniana</name>
    <dbReference type="NCBI Taxonomy" id="1756149"/>
    <lineage>
        <taxon>Bacteria</taxon>
        <taxon>Pseudomonadati</taxon>
        <taxon>Bacteroidota</taxon>
        <taxon>Flavobacteriia</taxon>
        <taxon>Flavobacteriales</taxon>
        <taxon>Weeksellaceae</taxon>
        <taxon>Elizabethkingia</taxon>
    </lineage>
</organism>
<dbReference type="PROSITE" id="PS51257">
    <property type="entry name" value="PROKAR_LIPOPROTEIN"/>
    <property type="match status" value="1"/>
</dbReference>
<protein>
    <recommendedName>
        <fullName evidence="4">Lipoprotein</fullName>
    </recommendedName>
</protein>
<evidence type="ECO:0008006" key="4">
    <source>
        <dbReference type="Google" id="ProtNLM"/>
    </source>
</evidence>
<dbReference type="Proteomes" id="UP000595426">
    <property type="component" value="Chromosome"/>
</dbReference>
<evidence type="ECO:0000256" key="1">
    <source>
        <dbReference type="SAM" id="SignalP"/>
    </source>
</evidence>
<proteinExistence type="predicted"/>
<keyword evidence="3" id="KW-1185">Reference proteome</keyword>
<evidence type="ECO:0000313" key="3">
    <source>
        <dbReference type="Proteomes" id="UP000595426"/>
    </source>
</evidence>
<name>A0A7T7UVY9_9FLAO</name>
<accession>A0A7T7UVY9</accession>
<sequence>MKALIYFGTILLLFSCAARSAIMNTGIFESNNMNKLINEATLELYESKNIDSSFYILQNRDSLIILVASPININKALLYIEKTGCIKFAQKNFIVSKPYQAKYNILKTRIDIKPCDILTVPYNDNFEAMAIKGIIYKITPSKTDYNFSKSFKGDVSFLFKNKEKYNYKIIRDNSTEPGYK</sequence>
<evidence type="ECO:0000313" key="2">
    <source>
        <dbReference type="EMBL" id="QQN57229.1"/>
    </source>
</evidence>
<dbReference type="AlphaFoldDB" id="A0A7T7UVY9"/>
<keyword evidence="1" id="KW-0732">Signal</keyword>